<keyword evidence="6 7" id="KW-0472">Membrane</keyword>
<feature type="transmembrane region" description="Helical" evidence="7">
    <location>
        <begin position="409"/>
        <end position="429"/>
    </location>
</feature>
<feature type="transmembrane region" description="Helical" evidence="7">
    <location>
        <begin position="263"/>
        <end position="285"/>
    </location>
</feature>
<dbReference type="Pfam" id="PF12704">
    <property type="entry name" value="MacB_PCD"/>
    <property type="match status" value="1"/>
</dbReference>
<feature type="transmembrane region" description="Helical" evidence="7">
    <location>
        <begin position="306"/>
        <end position="339"/>
    </location>
</feature>
<proteinExistence type="inferred from homology"/>
<reference evidence="11" key="1">
    <citation type="journal article" date="2019" name="Int. J. Syst. Evol. Microbiol.">
        <title>The Global Catalogue of Microorganisms (GCM) 10K type strain sequencing project: providing services to taxonomists for standard genome sequencing and annotation.</title>
        <authorList>
            <consortium name="The Broad Institute Genomics Platform"/>
            <consortium name="The Broad Institute Genome Sequencing Center for Infectious Disease"/>
            <person name="Wu L."/>
            <person name="Ma J."/>
        </authorList>
    </citation>
    <scope>NUCLEOTIDE SEQUENCE [LARGE SCALE GENOMIC DNA]</scope>
    <source>
        <strain evidence="11">SHR3</strain>
    </source>
</reference>
<feature type="transmembrane region" description="Helical" evidence="7">
    <location>
        <begin position="435"/>
        <end position="462"/>
    </location>
</feature>
<keyword evidence="11" id="KW-1185">Reference proteome</keyword>
<dbReference type="Proteomes" id="UP001595974">
    <property type="component" value="Unassembled WGS sequence"/>
</dbReference>
<evidence type="ECO:0000259" key="9">
    <source>
        <dbReference type="Pfam" id="PF12704"/>
    </source>
</evidence>
<dbReference type="PANTHER" id="PTHR30489:SF0">
    <property type="entry name" value="LIPOPROTEIN-RELEASING SYSTEM TRANSMEMBRANE PROTEIN LOLE"/>
    <property type="match status" value="1"/>
</dbReference>
<organism evidence="10 11">
    <name type="scientific">Thauera sinica</name>
    <dbReference type="NCBI Taxonomy" id="2665146"/>
    <lineage>
        <taxon>Bacteria</taxon>
        <taxon>Pseudomonadati</taxon>
        <taxon>Pseudomonadota</taxon>
        <taxon>Betaproteobacteria</taxon>
        <taxon>Rhodocyclales</taxon>
        <taxon>Zoogloeaceae</taxon>
        <taxon>Thauera</taxon>
    </lineage>
</organism>
<dbReference type="Pfam" id="PF02687">
    <property type="entry name" value="FtsX"/>
    <property type="match status" value="2"/>
</dbReference>
<evidence type="ECO:0000256" key="4">
    <source>
        <dbReference type="ARBA" id="ARBA00022692"/>
    </source>
</evidence>
<gene>
    <name evidence="10" type="ORF">ACFPTN_14510</name>
</gene>
<feature type="transmembrane region" description="Helical" evidence="7">
    <location>
        <begin position="712"/>
        <end position="739"/>
    </location>
</feature>
<feature type="transmembrane region" description="Helical" evidence="7">
    <location>
        <begin position="760"/>
        <end position="791"/>
    </location>
</feature>
<dbReference type="EMBL" id="JBHSOG010000051">
    <property type="protein sequence ID" value="MFC5770590.1"/>
    <property type="molecule type" value="Genomic_DNA"/>
</dbReference>
<evidence type="ECO:0000256" key="2">
    <source>
        <dbReference type="ARBA" id="ARBA00005236"/>
    </source>
</evidence>
<dbReference type="InterPro" id="IPR051447">
    <property type="entry name" value="Lipoprotein-release_system"/>
</dbReference>
<evidence type="ECO:0000313" key="10">
    <source>
        <dbReference type="EMBL" id="MFC5770590.1"/>
    </source>
</evidence>
<keyword evidence="5 7" id="KW-1133">Transmembrane helix</keyword>
<dbReference type="InterPro" id="IPR025857">
    <property type="entry name" value="MacB_PCD"/>
</dbReference>
<comment type="subcellular location">
    <subcellularLocation>
        <location evidence="1">Cell membrane</location>
        <topology evidence="1">Multi-pass membrane protein</topology>
    </subcellularLocation>
</comment>
<name>A0ABW1ATU1_9RHOO</name>
<feature type="domain" description="ABC3 transporter permease C-terminal" evidence="8">
    <location>
        <begin position="719"/>
        <end position="833"/>
    </location>
</feature>
<evidence type="ECO:0000256" key="3">
    <source>
        <dbReference type="ARBA" id="ARBA00022475"/>
    </source>
</evidence>
<evidence type="ECO:0000313" key="11">
    <source>
        <dbReference type="Proteomes" id="UP001595974"/>
    </source>
</evidence>
<feature type="transmembrane region" description="Helical" evidence="7">
    <location>
        <begin position="803"/>
        <end position="824"/>
    </location>
</feature>
<evidence type="ECO:0000256" key="1">
    <source>
        <dbReference type="ARBA" id="ARBA00004651"/>
    </source>
</evidence>
<feature type="domain" description="ABC3 transporter permease C-terminal" evidence="8">
    <location>
        <begin position="263"/>
        <end position="388"/>
    </location>
</feature>
<evidence type="ECO:0000256" key="6">
    <source>
        <dbReference type="ARBA" id="ARBA00023136"/>
    </source>
</evidence>
<dbReference type="PANTHER" id="PTHR30489">
    <property type="entry name" value="LIPOPROTEIN-RELEASING SYSTEM TRANSMEMBRANE PROTEIN LOLE"/>
    <property type="match status" value="1"/>
</dbReference>
<evidence type="ECO:0000259" key="8">
    <source>
        <dbReference type="Pfam" id="PF02687"/>
    </source>
</evidence>
<feature type="transmembrane region" description="Helical" evidence="7">
    <location>
        <begin position="359"/>
        <end position="378"/>
    </location>
</feature>
<feature type="domain" description="MacB-like periplasmic core" evidence="9">
    <location>
        <begin position="488"/>
        <end position="684"/>
    </location>
</feature>
<evidence type="ECO:0000256" key="5">
    <source>
        <dbReference type="ARBA" id="ARBA00022989"/>
    </source>
</evidence>
<comment type="similarity">
    <text evidence="2">Belongs to the ABC-4 integral membrane protein family. LolC/E subfamily.</text>
</comment>
<sequence>MSGVLRRVFVASLLKRRLASALSLLSIALGVALGLAVQIIHGAALDEFGEGVRRMSGIADLQVTGPREGFGEDLYAVLALRPEVAEASPVLEIEARIPGAPAPLRILGVDLFRVAAVQPQLLPVAGRGTGPAPDRLAALREDALFLSAEAEASVFPDAGGGDSAPRRLTVQSGLQLHDLDVAGGVPGARERMGVMDIAAAQDVFARRGLLTRIDLRLAAGTTRTQAMAALSPLLPAGVVLRTVDEAATEAAGLSRAYRVNLTMLAAIALLTGGFLVFSAQWLAVVRRRREFGVLRALGLERGQLRRGLLAEGAVIGGVGGIFGVALGHGLAALAFRFAGADLGAGVFRDIVPTLHVDPLLSAAYLALGITAGTGGAWLPAREATRVPPAQALHAAGVRDAPSRPERGRAGMALSALALAGAACLLPPFGGIPLGGYVAVAGILAAAVLALPPLTAAVSRLLAGGRHPVWRLARARFVASRRQVAVAGAGVVASVAVASAMAIMVNSFRLSVDDWLTQVLPADLYLRASASSASGYLDDAALERIRSLPGVAGADPVRAVNFRLDAASPPVTLLARPVAQGWGLPLVAGTLSPPATAARPPAWIAEAIADGHRLKPGDRLTLPIGGAMHDFRVAGIWRDYARQHGAVVIERKDYLAVTGDGRINDVAIRLAAGHEADRVAAALRELLGEQRVEIARPGEIRAITLQIFDRTFLITYLMEAVAVAIGLFGIATTFAAQAASRRGEFGMLRHLGLTRRDIGRLLALEGMLTCVMGVLAGLLGGAAVSVVLIEVINRQSFHWSMDFSVPWAALAVFSVTLVLLAGWAAQLAGAHATRRSAVLAVKEDW</sequence>
<protein>
    <submittedName>
        <fullName evidence="10">FtsX-like permease family protein</fullName>
    </submittedName>
</protein>
<evidence type="ECO:0000256" key="7">
    <source>
        <dbReference type="SAM" id="Phobius"/>
    </source>
</evidence>
<accession>A0ABW1ATU1</accession>
<comment type="caution">
    <text evidence="10">The sequence shown here is derived from an EMBL/GenBank/DDBJ whole genome shotgun (WGS) entry which is preliminary data.</text>
</comment>
<keyword evidence="4 7" id="KW-0812">Transmembrane</keyword>
<keyword evidence="3" id="KW-1003">Cell membrane</keyword>
<dbReference type="RefSeq" id="WP_096447363.1">
    <property type="nucleotide sequence ID" value="NZ_JBHSOG010000051.1"/>
</dbReference>
<feature type="transmembrane region" description="Helical" evidence="7">
    <location>
        <begin position="483"/>
        <end position="504"/>
    </location>
</feature>
<dbReference type="InterPro" id="IPR003838">
    <property type="entry name" value="ABC3_permease_C"/>
</dbReference>